<dbReference type="PANTHER" id="PTHR19423">
    <property type="entry name" value="SH3 DOMAIN-BINDING PROTEIN 5"/>
    <property type="match status" value="1"/>
</dbReference>
<organism evidence="5">
    <name type="scientific">Arion vulgaris</name>
    <dbReference type="NCBI Taxonomy" id="1028688"/>
    <lineage>
        <taxon>Eukaryota</taxon>
        <taxon>Metazoa</taxon>
        <taxon>Spiralia</taxon>
        <taxon>Lophotrochozoa</taxon>
        <taxon>Mollusca</taxon>
        <taxon>Gastropoda</taxon>
        <taxon>Heterobranchia</taxon>
        <taxon>Euthyneura</taxon>
        <taxon>Panpulmonata</taxon>
        <taxon>Eupulmonata</taxon>
        <taxon>Stylommatophora</taxon>
        <taxon>Helicina</taxon>
        <taxon>Arionoidea</taxon>
        <taxon>Arionidae</taxon>
        <taxon>Arion</taxon>
    </lineage>
</organism>
<comment type="similarity">
    <text evidence="1">Belongs to the SH3BP5 family.</text>
</comment>
<dbReference type="GO" id="GO:0005737">
    <property type="term" value="C:cytoplasm"/>
    <property type="evidence" value="ECO:0007669"/>
    <property type="project" value="TreeGrafter"/>
</dbReference>
<feature type="region of interest" description="Disordered" evidence="4">
    <location>
        <begin position="1"/>
        <end position="27"/>
    </location>
</feature>
<dbReference type="EMBL" id="HACG01048136">
    <property type="protein sequence ID" value="CEK95001.1"/>
    <property type="molecule type" value="Transcribed_RNA"/>
</dbReference>
<feature type="compositionally biased region" description="Polar residues" evidence="4">
    <location>
        <begin position="1"/>
        <end position="12"/>
    </location>
</feature>
<gene>
    <name evidence="5" type="primary">ORF204880</name>
    <name evidence="6" type="synonym">ORF204932</name>
</gene>
<evidence type="ECO:0000256" key="4">
    <source>
        <dbReference type="SAM" id="MobiDB-lite"/>
    </source>
</evidence>
<sequence>MAQSSVDSNVNGDHQHVRTVMTSRPSVTAPQLARTTSIIDEDAYTHSNGEIDPTVKVQLDILNQSAICINRMETELDETRNKYQSTFAEFSMQLELLKKNAGSSVKKARPFYELMEVARKKQSEILLSARKYQASNSAYHAAKERVSMAELHLKGKKAVCLSAAWQEMFKYDLLWVVEAEKEKSVSEQEHLKCAAEFADVERTLNILKQKHKRSITKARTYFETKKELEVKLQQVKQSVEDIQRIIKGAKQQYFCALECLEKISDSIHENRCHKDQLMVTREPGVGAEDCTVTNEIDQKCPALSTFEDISVDDNLYDSKDDSDENCDDDDDHE</sequence>
<evidence type="ECO:0000313" key="6">
    <source>
        <dbReference type="EMBL" id="CEK95016.1"/>
    </source>
</evidence>
<reference evidence="5" key="1">
    <citation type="submission" date="2014-12" db="EMBL/GenBank/DDBJ databases">
        <title>Insight into the proteome of Arion vulgaris.</title>
        <authorList>
            <person name="Aradska J."/>
            <person name="Bulat T."/>
            <person name="Smidak R."/>
            <person name="Sarate P."/>
            <person name="Gangsoo J."/>
            <person name="Sialana F."/>
            <person name="Bilban M."/>
            <person name="Lubec G."/>
        </authorList>
    </citation>
    <scope>NUCLEOTIDE SEQUENCE</scope>
    <source>
        <tissue evidence="5">Skin</tissue>
    </source>
</reference>
<evidence type="ECO:0000313" key="5">
    <source>
        <dbReference type="EMBL" id="CEK95001.1"/>
    </source>
</evidence>
<evidence type="ECO:0000256" key="3">
    <source>
        <dbReference type="SAM" id="Coils"/>
    </source>
</evidence>
<dbReference type="AlphaFoldDB" id="A0A0B7BRM6"/>
<dbReference type="GO" id="GO:0035556">
    <property type="term" value="P:intracellular signal transduction"/>
    <property type="evidence" value="ECO:0007669"/>
    <property type="project" value="InterPro"/>
</dbReference>
<dbReference type="Pfam" id="PF05276">
    <property type="entry name" value="SH3BP5"/>
    <property type="match status" value="1"/>
</dbReference>
<evidence type="ECO:0000256" key="2">
    <source>
        <dbReference type="ARBA" id="ARBA00023054"/>
    </source>
</evidence>
<name>A0A0B7BRM6_9EUPU</name>
<feature type="coiled-coil region" evidence="3">
    <location>
        <begin position="225"/>
        <end position="252"/>
    </location>
</feature>
<accession>A0A0B7BRM6</accession>
<feature type="region of interest" description="Disordered" evidence="4">
    <location>
        <begin position="313"/>
        <end position="333"/>
    </location>
</feature>
<dbReference type="GO" id="GO:0004860">
    <property type="term" value="F:protein kinase inhibitor activity"/>
    <property type="evidence" value="ECO:0007669"/>
    <property type="project" value="TreeGrafter"/>
</dbReference>
<dbReference type="InterPro" id="IPR007940">
    <property type="entry name" value="SH3BP5"/>
</dbReference>
<dbReference type="EMBL" id="HACG01048151">
    <property type="protein sequence ID" value="CEK95016.1"/>
    <property type="molecule type" value="Transcribed_RNA"/>
</dbReference>
<protein>
    <submittedName>
        <fullName evidence="5">Uncharacterized protein</fullName>
    </submittedName>
</protein>
<dbReference type="PANTHER" id="PTHR19423:SF1">
    <property type="entry name" value="SH3 DOMAIN-BINDING PROTEIN 5"/>
    <property type="match status" value="1"/>
</dbReference>
<evidence type="ECO:0000256" key="1">
    <source>
        <dbReference type="ARBA" id="ARBA00007796"/>
    </source>
</evidence>
<proteinExistence type="inferred from homology"/>
<keyword evidence="2 3" id="KW-0175">Coiled coil</keyword>